<keyword evidence="5 8" id="KW-0472">Membrane</keyword>
<feature type="transmembrane region" description="Helical" evidence="8">
    <location>
        <begin position="13"/>
        <end position="34"/>
    </location>
</feature>
<reference evidence="10" key="1">
    <citation type="submission" date="2020-07" db="EMBL/GenBank/DDBJ databases">
        <title>The High-quality genome of the commercially important snow crab, Chionoecetes opilio.</title>
        <authorList>
            <person name="Jeong J.-H."/>
            <person name="Ryu S."/>
        </authorList>
    </citation>
    <scope>NUCLEOTIDE SEQUENCE</scope>
    <source>
        <strain evidence="10">MADBK_172401_WGS</strain>
        <tissue evidence="10">Digestive gland</tissue>
    </source>
</reference>
<dbReference type="SUPFAM" id="SSF81321">
    <property type="entry name" value="Family A G protein-coupled receptor-like"/>
    <property type="match status" value="1"/>
</dbReference>
<feature type="region of interest" description="Disordered" evidence="7">
    <location>
        <begin position="337"/>
        <end position="385"/>
    </location>
</feature>
<evidence type="ECO:0000256" key="3">
    <source>
        <dbReference type="ARBA" id="ARBA00022692"/>
    </source>
</evidence>
<organism evidence="10 11">
    <name type="scientific">Chionoecetes opilio</name>
    <name type="common">Atlantic snow crab</name>
    <name type="synonym">Cancer opilio</name>
    <dbReference type="NCBI Taxonomy" id="41210"/>
    <lineage>
        <taxon>Eukaryota</taxon>
        <taxon>Metazoa</taxon>
        <taxon>Ecdysozoa</taxon>
        <taxon>Arthropoda</taxon>
        <taxon>Crustacea</taxon>
        <taxon>Multicrustacea</taxon>
        <taxon>Malacostraca</taxon>
        <taxon>Eumalacostraca</taxon>
        <taxon>Eucarida</taxon>
        <taxon>Decapoda</taxon>
        <taxon>Pleocyemata</taxon>
        <taxon>Brachyura</taxon>
        <taxon>Eubrachyura</taxon>
        <taxon>Majoidea</taxon>
        <taxon>Majidae</taxon>
        <taxon>Chionoecetes</taxon>
    </lineage>
</organism>
<proteinExistence type="inferred from homology"/>
<keyword evidence="11" id="KW-1185">Reference proteome</keyword>
<evidence type="ECO:0000313" key="10">
    <source>
        <dbReference type="EMBL" id="KAG0699339.1"/>
    </source>
</evidence>
<comment type="subcellular location">
    <subcellularLocation>
        <location evidence="1">Membrane</location>
    </subcellularLocation>
</comment>
<keyword evidence="3 6" id="KW-0812">Transmembrane</keyword>
<dbReference type="Pfam" id="PF10324">
    <property type="entry name" value="7TM_GPCR_Srw"/>
    <property type="match status" value="1"/>
</dbReference>
<evidence type="ECO:0000313" key="11">
    <source>
        <dbReference type="Proteomes" id="UP000770661"/>
    </source>
</evidence>
<feature type="transmembrane region" description="Helical" evidence="8">
    <location>
        <begin position="128"/>
        <end position="146"/>
    </location>
</feature>
<keyword evidence="6" id="KW-0297">G-protein coupled receptor</keyword>
<dbReference type="PRINTS" id="PR00237">
    <property type="entry name" value="GPCRRHODOPSN"/>
</dbReference>
<evidence type="ECO:0000256" key="8">
    <source>
        <dbReference type="SAM" id="Phobius"/>
    </source>
</evidence>
<dbReference type="OrthoDB" id="6339515at2759"/>
<dbReference type="Gene3D" id="1.20.1070.10">
    <property type="entry name" value="Rhodopsin 7-helix transmembrane proteins"/>
    <property type="match status" value="1"/>
</dbReference>
<dbReference type="Proteomes" id="UP000770661">
    <property type="component" value="Unassembled WGS sequence"/>
</dbReference>
<keyword evidence="4 8" id="KW-1133">Transmembrane helix</keyword>
<dbReference type="EMBL" id="JACEEZ010025596">
    <property type="protein sequence ID" value="KAG0699339.1"/>
    <property type="molecule type" value="Genomic_DNA"/>
</dbReference>
<dbReference type="PROSITE" id="PS50262">
    <property type="entry name" value="G_PROTEIN_RECEP_F1_2"/>
    <property type="match status" value="1"/>
</dbReference>
<comment type="similarity">
    <text evidence="2 6">Belongs to the G-protein coupled receptor 1 family.</text>
</comment>
<gene>
    <name evidence="10" type="ORF">GWK47_025812</name>
</gene>
<keyword evidence="6 10" id="KW-0675">Receptor</keyword>
<evidence type="ECO:0000256" key="4">
    <source>
        <dbReference type="ARBA" id="ARBA00022989"/>
    </source>
</evidence>
<protein>
    <submittedName>
        <fullName evidence="10">Putative G-protein coupled receptor</fullName>
    </submittedName>
</protein>
<dbReference type="GO" id="GO:0008528">
    <property type="term" value="F:G protein-coupled peptide receptor activity"/>
    <property type="evidence" value="ECO:0007669"/>
    <property type="project" value="InterPro"/>
</dbReference>
<name>A0A8J8WN12_CHIOP</name>
<feature type="transmembrane region" description="Helical" evidence="8">
    <location>
        <begin position="303"/>
        <end position="323"/>
    </location>
</feature>
<dbReference type="PROSITE" id="PS00237">
    <property type="entry name" value="G_PROTEIN_RECEP_F1_1"/>
    <property type="match status" value="1"/>
</dbReference>
<evidence type="ECO:0000256" key="7">
    <source>
        <dbReference type="SAM" id="MobiDB-lite"/>
    </source>
</evidence>
<dbReference type="PANTHER" id="PTHR47760">
    <property type="entry name" value="G-PROTEIN COUPLED RECEPTOR B0563.6-LIKE PROTEIN-RELATED"/>
    <property type="match status" value="1"/>
</dbReference>
<feature type="transmembrane region" description="Helical" evidence="8">
    <location>
        <begin position="46"/>
        <end position="76"/>
    </location>
</feature>
<dbReference type="InterPro" id="IPR000276">
    <property type="entry name" value="GPCR_Rhodpsn"/>
</dbReference>
<sequence>MVLELSLRVVYRGVLPVVVALGVVASLATIWVLAQPGLRKAAANRYFLALAAFDLLLFLFYLPILVSACGCTFPNYGSAYYFTHFGWSLANSFHGMGTYTLVLLALDRFVGVWFSTAFKRLQRPPFAFTHRMVAVVVLSVGVHVPFMPLGNVVCAEDKNIKCYSNTTTCESGAWVSVDGYECNYDQTLHIAYRYFKTLIVHWLPYALMFVFNVSLVIAVILGKVRFPRSAAKGAADHEHQGAARTGARQTKKNKEGILVATVIAMTASYVLFTLPITIFLTGFADTGTDRCKYYNPKEMLRHMGNILLLAEHVLHIIFLLLIYPRFRREMMSLVRRRGATTEEGDTTSPDDQRSSSRPLNSALHSAKARDSNAPPSSHFMESDIS</sequence>
<evidence type="ECO:0000259" key="9">
    <source>
        <dbReference type="PROSITE" id="PS50262"/>
    </source>
</evidence>
<evidence type="ECO:0000256" key="6">
    <source>
        <dbReference type="RuleBase" id="RU000688"/>
    </source>
</evidence>
<feature type="transmembrane region" description="Helical" evidence="8">
    <location>
        <begin position="202"/>
        <end position="222"/>
    </location>
</feature>
<dbReference type="GO" id="GO:0016020">
    <property type="term" value="C:membrane"/>
    <property type="evidence" value="ECO:0007669"/>
    <property type="project" value="UniProtKB-SubCell"/>
</dbReference>
<keyword evidence="6" id="KW-0807">Transducer</keyword>
<evidence type="ECO:0000256" key="2">
    <source>
        <dbReference type="ARBA" id="ARBA00010663"/>
    </source>
</evidence>
<dbReference type="PANTHER" id="PTHR47760:SF1">
    <property type="entry name" value="G-PROTEIN COUPLED RECEPTORS FAMILY 1 PROFILE DOMAIN-CONTAINING PROTEIN"/>
    <property type="match status" value="1"/>
</dbReference>
<dbReference type="AlphaFoldDB" id="A0A8J8WN12"/>
<dbReference type="InterPro" id="IPR019427">
    <property type="entry name" value="7TM_GPCR_serpentine_rcpt_Srw"/>
</dbReference>
<comment type="caution">
    <text evidence="10">The sequence shown here is derived from an EMBL/GenBank/DDBJ whole genome shotgun (WGS) entry which is preliminary data.</text>
</comment>
<dbReference type="InterPro" id="IPR017452">
    <property type="entry name" value="GPCR_Rhodpsn_7TM"/>
</dbReference>
<feature type="domain" description="G-protein coupled receptors family 1 profile" evidence="9">
    <location>
        <begin position="25"/>
        <end position="319"/>
    </location>
</feature>
<accession>A0A8J8WN12</accession>
<dbReference type="InterPro" id="IPR053093">
    <property type="entry name" value="GPCR-like"/>
</dbReference>
<evidence type="ECO:0000256" key="1">
    <source>
        <dbReference type="ARBA" id="ARBA00004370"/>
    </source>
</evidence>
<feature type="transmembrane region" description="Helical" evidence="8">
    <location>
        <begin position="257"/>
        <end position="283"/>
    </location>
</feature>
<evidence type="ECO:0000256" key="5">
    <source>
        <dbReference type="ARBA" id="ARBA00023136"/>
    </source>
</evidence>